<comment type="catalytic activity">
    <reaction evidence="1 8">
        <text>UDP-alpha-D-glucose = UDP-alpha-D-galactose</text>
        <dbReference type="Rhea" id="RHEA:22168"/>
        <dbReference type="ChEBI" id="CHEBI:58885"/>
        <dbReference type="ChEBI" id="CHEBI:66914"/>
        <dbReference type="EC" id="5.1.3.2"/>
    </reaction>
</comment>
<keyword evidence="6" id="KW-0299">Galactose metabolism</keyword>
<evidence type="ECO:0000256" key="6">
    <source>
        <dbReference type="ARBA" id="ARBA00023144"/>
    </source>
</evidence>
<dbReference type="AlphaFoldDB" id="A0A078A055"/>
<dbReference type="OrthoDB" id="9402762at2759"/>
<comment type="subunit">
    <text evidence="8">Homodimer.</text>
</comment>
<dbReference type="SUPFAM" id="SSF51735">
    <property type="entry name" value="NAD(P)-binding Rossmann-fold domains"/>
    <property type="match status" value="1"/>
</dbReference>
<dbReference type="Gene3D" id="3.40.50.720">
    <property type="entry name" value="NAD(P)-binding Rossmann-like Domain"/>
    <property type="match status" value="1"/>
</dbReference>
<dbReference type="GO" id="GO:0006012">
    <property type="term" value="P:galactose metabolic process"/>
    <property type="evidence" value="ECO:0007669"/>
    <property type="project" value="UniProtKB-UniPathway"/>
</dbReference>
<dbReference type="Pfam" id="PF01370">
    <property type="entry name" value="Epimerase"/>
    <property type="match status" value="1"/>
</dbReference>
<name>A0A078A055_STYLE</name>
<evidence type="ECO:0000259" key="9">
    <source>
        <dbReference type="Pfam" id="PF01370"/>
    </source>
</evidence>
<dbReference type="UniPathway" id="UPA00214"/>
<comment type="similarity">
    <text evidence="8">Belongs to the NAD(P)-dependent epimerase/dehydratase family.</text>
</comment>
<dbReference type="NCBIfam" id="TIGR01179">
    <property type="entry name" value="galE"/>
    <property type="match status" value="1"/>
</dbReference>
<evidence type="ECO:0000313" key="11">
    <source>
        <dbReference type="Proteomes" id="UP000039865"/>
    </source>
</evidence>
<evidence type="ECO:0000256" key="4">
    <source>
        <dbReference type="ARBA" id="ARBA00013189"/>
    </source>
</evidence>
<dbReference type="InterPro" id="IPR005886">
    <property type="entry name" value="UDP_G4E"/>
</dbReference>
<evidence type="ECO:0000313" key="10">
    <source>
        <dbReference type="EMBL" id="CDW75571.1"/>
    </source>
</evidence>
<dbReference type="GO" id="GO:0003978">
    <property type="term" value="F:UDP-glucose 4-epimerase activity"/>
    <property type="evidence" value="ECO:0007669"/>
    <property type="project" value="UniProtKB-UniRule"/>
</dbReference>
<evidence type="ECO:0000256" key="1">
    <source>
        <dbReference type="ARBA" id="ARBA00000083"/>
    </source>
</evidence>
<evidence type="ECO:0000256" key="2">
    <source>
        <dbReference type="ARBA" id="ARBA00001911"/>
    </source>
</evidence>
<dbReference type="EC" id="5.1.3.2" evidence="4 8"/>
<keyword evidence="7 8" id="KW-0413">Isomerase</keyword>
<dbReference type="InterPro" id="IPR001509">
    <property type="entry name" value="Epimerase_deHydtase"/>
</dbReference>
<keyword evidence="11" id="KW-1185">Reference proteome</keyword>
<feature type="domain" description="NAD-dependent epimerase/dehydratase" evidence="9">
    <location>
        <begin position="9"/>
        <end position="267"/>
    </location>
</feature>
<keyword evidence="8" id="KW-0119">Carbohydrate metabolism</keyword>
<dbReference type="Gene3D" id="3.90.25.10">
    <property type="entry name" value="UDP-galactose 4-epimerase, domain 1"/>
    <property type="match status" value="1"/>
</dbReference>
<reference evidence="10 11" key="1">
    <citation type="submission" date="2014-06" db="EMBL/GenBank/DDBJ databases">
        <authorList>
            <person name="Swart Estienne"/>
        </authorList>
    </citation>
    <scope>NUCLEOTIDE SEQUENCE [LARGE SCALE GENOMIC DNA]</scope>
    <source>
        <strain evidence="10 11">130c</strain>
    </source>
</reference>
<accession>A0A078A055</accession>
<dbReference type="GO" id="GO:0005829">
    <property type="term" value="C:cytosol"/>
    <property type="evidence" value="ECO:0007669"/>
    <property type="project" value="TreeGrafter"/>
</dbReference>
<dbReference type="EMBL" id="CCKQ01004414">
    <property type="protein sequence ID" value="CDW75571.1"/>
    <property type="molecule type" value="Genomic_DNA"/>
</dbReference>
<dbReference type="PANTHER" id="PTHR43725">
    <property type="entry name" value="UDP-GLUCOSE 4-EPIMERASE"/>
    <property type="match status" value="1"/>
</dbReference>
<evidence type="ECO:0000256" key="7">
    <source>
        <dbReference type="ARBA" id="ARBA00023235"/>
    </source>
</evidence>
<evidence type="ECO:0000256" key="8">
    <source>
        <dbReference type="RuleBase" id="RU366046"/>
    </source>
</evidence>
<protein>
    <recommendedName>
        <fullName evidence="4 8">UDP-glucose 4-epimerase</fullName>
        <ecNumber evidence="4 8">5.1.3.2</ecNumber>
    </recommendedName>
</protein>
<gene>
    <name evidence="10" type="primary">Contig14559.g15513</name>
    <name evidence="10" type="ORF">STYLEM_4561</name>
</gene>
<comment type="cofactor">
    <cofactor evidence="2 8">
        <name>NAD(+)</name>
        <dbReference type="ChEBI" id="CHEBI:57540"/>
    </cofactor>
</comment>
<sequence length="345" mass="38225">MEQTKIKKVLVTGGIGYIGSHTVIELIEADYEVIIIDNLVNSSLVCLERVKAIVSKPENITFEEVDLRDATRLSQVFHEYLPDAVIHFAALKAVGESVAKPLDYYENNVGGTINLLKSMNLYKCNMIVFSSSACVYGDNPYASETDRLAPINPYGMTKVMCEQIIQDYSNTNKNFAAVILRYFNPIGAHSSGMIGEDPKDIPNNLMPYLQKVASGQLPHLNVFGKDYDTVDGTGVRDYIHVVDLAQGHIVALDKQEQLQGYHVFNLGTGNGTSVLQLATAFEKAFETEMKKVMCDRRPGDAPKSTACADKVFNELGWKAKLDIDDMCRDSANWTKKNPNGFHAQP</sequence>
<proteinExistence type="inferred from homology"/>
<dbReference type="Proteomes" id="UP000039865">
    <property type="component" value="Unassembled WGS sequence"/>
</dbReference>
<dbReference type="InParanoid" id="A0A078A055"/>
<evidence type="ECO:0000256" key="3">
    <source>
        <dbReference type="ARBA" id="ARBA00004947"/>
    </source>
</evidence>
<dbReference type="InterPro" id="IPR036291">
    <property type="entry name" value="NAD(P)-bd_dom_sf"/>
</dbReference>
<keyword evidence="5 8" id="KW-0520">NAD</keyword>
<dbReference type="PANTHER" id="PTHR43725:SF47">
    <property type="entry name" value="UDP-GLUCOSE 4-EPIMERASE"/>
    <property type="match status" value="1"/>
</dbReference>
<dbReference type="OMA" id="GEHLICN"/>
<organism evidence="10 11">
    <name type="scientific">Stylonychia lemnae</name>
    <name type="common">Ciliate</name>
    <dbReference type="NCBI Taxonomy" id="5949"/>
    <lineage>
        <taxon>Eukaryota</taxon>
        <taxon>Sar</taxon>
        <taxon>Alveolata</taxon>
        <taxon>Ciliophora</taxon>
        <taxon>Intramacronucleata</taxon>
        <taxon>Spirotrichea</taxon>
        <taxon>Stichotrichia</taxon>
        <taxon>Sporadotrichida</taxon>
        <taxon>Oxytrichidae</taxon>
        <taxon>Stylonychinae</taxon>
        <taxon>Stylonychia</taxon>
    </lineage>
</organism>
<dbReference type="CDD" id="cd05247">
    <property type="entry name" value="UDP_G4E_1_SDR_e"/>
    <property type="match status" value="1"/>
</dbReference>
<evidence type="ECO:0000256" key="5">
    <source>
        <dbReference type="ARBA" id="ARBA00023027"/>
    </source>
</evidence>
<comment type="pathway">
    <text evidence="3 8">Carbohydrate metabolism; galactose metabolism.</text>
</comment>